<name>A0AAW7YWV1_9ALTE</name>
<gene>
    <name evidence="9" type="ORF">Q4527_05690</name>
</gene>
<evidence type="ECO:0000313" key="10">
    <source>
        <dbReference type="Proteomes" id="UP001170717"/>
    </source>
</evidence>
<dbReference type="Gene3D" id="2.40.160.60">
    <property type="entry name" value="Outer membrane protein transport protein (OMPP1/FadL/TodX)"/>
    <property type="match status" value="1"/>
</dbReference>
<keyword evidence="4" id="KW-0812">Transmembrane</keyword>
<evidence type="ECO:0000256" key="3">
    <source>
        <dbReference type="ARBA" id="ARBA00022452"/>
    </source>
</evidence>
<organism evidence="9 10">
    <name type="scientific">Alteromonas stellipolaris</name>
    <dbReference type="NCBI Taxonomy" id="233316"/>
    <lineage>
        <taxon>Bacteria</taxon>
        <taxon>Pseudomonadati</taxon>
        <taxon>Pseudomonadota</taxon>
        <taxon>Gammaproteobacteria</taxon>
        <taxon>Alteromonadales</taxon>
        <taxon>Alteromonadaceae</taxon>
        <taxon>Alteromonas/Salinimonas group</taxon>
        <taxon>Alteromonas</taxon>
    </lineage>
</organism>
<evidence type="ECO:0000256" key="7">
    <source>
        <dbReference type="ARBA" id="ARBA00023237"/>
    </source>
</evidence>
<dbReference type="Proteomes" id="UP001170717">
    <property type="component" value="Unassembled WGS sequence"/>
</dbReference>
<dbReference type="PANTHER" id="PTHR35093:SF8">
    <property type="entry name" value="OUTER MEMBRANE PROTEIN NMB0088-RELATED"/>
    <property type="match status" value="1"/>
</dbReference>
<dbReference type="Pfam" id="PF03349">
    <property type="entry name" value="Toluene_X"/>
    <property type="match status" value="1"/>
</dbReference>
<evidence type="ECO:0000256" key="1">
    <source>
        <dbReference type="ARBA" id="ARBA00004571"/>
    </source>
</evidence>
<comment type="similarity">
    <text evidence="2">Belongs to the OmpP1/FadL family.</text>
</comment>
<evidence type="ECO:0000256" key="8">
    <source>
        <dbReference type="SAM" id="SignalP"/>
    </source>
</evidence>
<keyword evidence="6" id="KW-0472">Membrane</keyword>
<dbReference type="GeneID" id="83259974"/>
<dbReference type="RefSeq" id="WP_061998048.1">
    <property type="nucleotide sequence ID" value="NZ_CAXIBE010000011.1"/>
</dbReference>
<comment type="subcellular location">
    <subcellularLocation>
        <location evidence="1">Cell outer membrane</location>
        <topology evidence="1">Multi-pass membrane protein</topology>
    </subcellularLocation>
</comment>
<protein>
    <submittedName>
        <fullName evidence="9">Outer membrane protein transport protein</fullName>
    </submittedName>
</protein>
<dbReference type="SUPFAM" id="SSF56935">
    <property type="entry name" value="Porins"/>
    <property type="match status" value="1"/>
</dbReference>
<keyword evidence="7" id="KW-0998">Cell outer membrane</keyword>
<dbReference type="AlphaFoldDB" id="A0AAW7YWV1"/>
<evidence type="ECO:0000256" key="2">
    <source>
        <dbReference type="ARBA" id="ARBA00008163"/>
    </source>
</evidence>
<sequence length="440" mass="47118">MKQYFSLRASVCLALASMASSSVLAAGFQVNEHSANGFGRAMAGQAATPENASILATNPAAITEFKTAQFSAQVSYINPQVDIRGDMDVAVYNESGEVLFANTYDASEEDIATSAAVPSFFYTAPVNDKVSWGIGAFSNYGLATDYSDSYNGLHFADDAEVTSFTLNPVVAYKVNDTLSLGFGLNVTYAEAEIGTAIPQAFGALLGSDALGNATIVKMSGDDVGFGWNVGALWQATETTKLAFSYRAETELNLEGEIESDLGAIIPAVAELYNQGGSLDLDLAAITEVAINQQLNDEWSVQASVVFTEWSAFDKLNAELDSGDDLLLKEEDFEDSLRLSVGGTYLYSDKVTLRAGYAYDDGAVSYEHRSLSIPDTDRHWYTVGATYALTESTSIDMAYAYIKGREAAVSQQRSIGTIVSDLTATEHAKANVFSLQVNTSF</sequence>
<reference evidence="9" key="1">
    <citation type="submission" date="2023-07" db="EMBL/GenBank/DDBJ databases">
        <title>Genome content predicts the carbon catabolic preferences of heterotrophic bacteria.</title>
        <authorList>
            <person name="Gralka M."/>
        </authorList>
    </citation>
    <scope>NUCLEOTIDE SEQUENCE</scope>
    <source>
        <strain evidence="9">F2M12</strain>
    </source>
</reference>
<dbReference type="GO" id="GO:0009279">
    <property type="term" value="C:cell outer membrane"/>
    <property type="evidence" value="ECO:0007669"/>
    <property type="project" value="UniProtKB-SubCell"/>
</dbReference>
<accession>A0AAW7YWV1</accession>
<dbReference type="PANTHER" id="PTHR35093">
    <property type="entry name" value="OUTER MEMBRANE PROTEIN NMB0088-RELATED"/>
    <property type="match status" value="1"/>
</dbReference>
<evidence type="ECO:0000313" key="9">
    <source>
        <dbReference type="EMBL" id="MDO6576874.1"/>
    </source>
</evidence>
<dbReference type="EMBL" id="JAUOQI010000003">
    <property type="protein sequence ID" value="MDO6576874.1"/>
    <property type="molecule type" value="Genomic_DNA"/>
</dbReference>
<keyword evidence="5 8" id="KW-0732">Signal</keyword>
<evidence type="ECO:0000256" key="6">
    <source>
        <dbReference type="ARBA" id="ARBA00023136"/>
    </source>
</evidence>
<feature type="chain" id="PRO_5043543952" evidence="8">
    <location>
        <begin position="26"/>
        <end position="440"/>
    </location>
</feature>
<dbReference type="InterPro" id="IPR005017">
    <property type="entry name" value="OMPP1/FadL/TodX"/>
</dbReference>
<dbReference type="GO" id="GO:0015483">
    <property type="term" value="F:long-chain fatty acid transporting porin activity"/>
    <property type="evidence" value="ECO:0007669"/>
    <property type="project" value="TreeGrafter"/>
</dbReference>
<keyword evidence="3" id="KW-1134">Transmembrane beta strand</keyword>
<comment type="caution">
    <text evidence="9">The sequence shown here is derived from an EMBL/GenBank/DDBJ whole genome shotgun (WGS) entry which is preliminary data.</text>
</comment>
<evidence type="ECO:0000256" key="4">
    <source>
        <dbReference type="ARBA" id="ARBA00022692"/>
    </source>
</evidence>
<feature type="signal peptide" evidence="8">
    <location>
        <begin position="1"/>
        <end position="25"/>
    </location>
</feature>
<proteinExistence type="inferred from homology"/>
<evidence type="ECO:0000256" key="5">
    <source>
        <dbReference type="ARBA" id="ARBA00022729"/>
    </source>
</evidence>